<proteinExistence type="predicted"/>
<sequence>MILVSGSLAFDTVMRYGGRFADQILPGHLETLSVAFEVGELRRDFGGCAGNICYSLGLLGESACPWGAVGRDFGPYRS</sequence>
<feature type="non-terminal residue" evidence="1">
    <location>
        <position position="78"/>
    </location>
</feature>
<dbReference type="AlphaFoldDB" id="T1A8I8"/>
<comment type="caution">
    <text evidence="1">The sequence shown here is derived from an EMBL/GenBank/DDBJ whole genome shotgun (WGS) entry which is preliminary data.</text>
</comment>
<dbReference type="Gene3D" id="3.40.1190.20">
    <property type="match status" value="1"/>
</dbReference>
<dbReference type="InterPro" id="IPR029056">
    <property type="entry name" value="Ribokinase-like"/>
</dbReference>
<protein>
    <submittedName>
        <fullName evidence="1">Sugar kinase</fullName>
    </submittedName>
</protein>
<name>T1A8I8_9ZZZZ</name>
<keyword evidence="1" id="KW-0418">Kinase</keyword>
<evidence type="ECO:0000313" key="1">
    <source>
        <dbReference type="EMBL" id="EQD37204.1"/>
    </source>
</evidence>
<organism evidence="1">
    <name type="scientific">mine drainage metagenome</name>
    <dbReference type="NCBI Taxonomy" id="410659"/>
    <lineage>
        <taxon>unclassified sequences</taxon>
        <taxon>metagenomes</taxon>
        <taxon>ecological metagenomes</taxon>
    </lineage>
</organism>
<dbReference type="EMBL" id="AUZZ01008540">
    <property type="protein sequence ID" value="EQD37204.1"/>
    <property type="molecule type" value="Genomic_DNA"/>
</dbReference>
<accession>T1A8I8</accession>
<reference evidence="1" key="2">
    <citation type="journal article" date="2014" name="ISME J.">
        <title>Microbial stratification in low pH oxic and suboxic macroscopic growths along an acid mine drainage.</title>
        <authorList>
            <person name="Mendez-Garcia C."/>
            <person name="Mesa V."/>
            <person name="Sprenger R.R."/>
            <person name="Richter M."/>
            <person name="Diez M.S."/>
            <person name="Solano J."/>
            <person name="Bargiela R."/>
            <person name="Golyshina O.V."/>
            <person name="Manteca A."/>
            <person name="Ramos J.L."/>
            <person name="Gallego J.R."/>
            <person name="Llorente I."/>
            <person name="Martins Dos Santos V.A."/>
            <person name="Jensen O.N."/>
            <person name="Pelaez A.I."/>
            <person name="Sanchez J."/>
            <person name="Ferrer M."/>
        </authorList>
    </citation>
    <scope>NUCLEOTIDE SEQUENCE</scope>
</reference>
<keyword evidence="1" id="KW-0808">Transferase</keyword>
<dbReference type="SUPFAM" id="SSF53613">
    <property type="entry name" value="Ribokinase-like"/>
    <property type="match status" value="1"/>
</dbReference>
<reference evidence="1" key="1">
    <citation type="submission" date="2013-08" db="EMBL/GenBank/DDBJ databases">
        <authorList>
            <person name="Mendez C."/>
            <person name="Richter M."/>
            <person name="Ferrer M."/>
            <person name="Sanchez J."/>
        </authorList>
    </citation>
    <scope>NUCLEOTIDE SEQUENCE</scope>
</reference>
<dbReference type="GO" id="GO:0016301">
    <property type="term" value="F:kinase activity"/>
    <property type="evidence" value="ECO:0007669"/>
    <property type="project" value="UniProtKB-KW"/>
</dbReference>
<gene>
    <name evidence="1" type="ORF">B2A_11811</name>
</gene>